<dbReference type="EMBL" id="CP133772">
    <property type="protein sequence ID" value="WYX99597.1"/>
    <property type="molecule type" value="Genomic_DNA"/>
</dbReference>
<evidence type="ECO:0000256" key="1">
    <source>
        <dbReference type="SAM" id="MobiDB-lite"/>
    </source>
</evidence>
<reference evidence="2 3" key="1">
    <citation type="submission" date="2023-09" db="EMBL/GenBank/DDBJ databases">
        <authorList>
            <person name="Golyshina O.V."/>
            <person name="Lunev E.A."/>
            <person name="Bargiela R."/>
            <person name="Gaines M.C."/>
            <person name="Daum B."/>
            <person name="Bale N.J."/>
            <person name="Koenen M."/>
            <person name="Sinninghe Damst J.S."/>
            <person name="Yakimov M."/>
            <person name="Golyshin P.N."/>
        </authorList>
    </citation>
    <scope>NUCLEOTIDE SEQUENCE [LARGE SCALE GENOMIC DNA]</scope>
    <source>
        <strain evidence="2 3">M1</strain>
    </source>
</reference>
<feature type="compositionally biased region" description="Basic and acidic residues" evidence="1">
    <location>
        <begin position="341"/>
        <end position="350"/>
    </location>
</feature>
<dbReference type="NCBIfam" id="TIGR03157">
    <property type="entry name" value="cas_Csc2"/>
    <property type="match status" value="1"/>
</dbReference>
<dbReference type="AlphaFoldDB" id="A0AAX4NEI0"/>
<dbReference type="RefSeq" id="WP_393971565.1">
    <property type="nucleotide sequence ID" value="NZ_CP133772.1"/>
</dbReference>
<evidence type="ECO:0000313" key="2">
    <source>
        <dbReference type="EMBL" id="WYX99597.1"/>
    </source>
</evidence>
<sequence>MSEELREYIYSKIGENSFATKEEDGIPAMAQNKRRVVTIYVLRETIAPMIDRSDDPESSVSLVMPTEDGEIEVIEVPARKFKSKEKLMGLKLCRTFKVIDAGYEYNSVSSISYLGNPNSVIFGDSVVEGGDAGQAMLPSRVLYSSSYSIRSRSEITKQLTHNSLSESGTMWDRRNEENRTSLFNTEYIIPGVYFPSFITMINPTPESLIHMMLCLKQRSYGAQTSITGPNIKNNIVCIYSGEVELPITSFTVSKNSHPKVKWEQDQEKFKDSVNKFVVESMLEEHTGRLTFGHDIEDFNMRIDNLSASELQAVYDRLKSDSQELVKYAKITPKDRKKKATSKSEELKSAEDSDESV</sequence>
<name>A0AAX4NEI0_9ARCH</name>
<gene>
    <name evidence="2" type="primary">cas7d</name>
    <name evidence="2" type="ORF">OXIME_000132</name>
</gene>
<dbReference type="GeneID" id="95966855"/>
<dbReference type="Pfam" id="PF18320">
    <property type="entry name" value="Csc2"/>
    <property type="match status" value="1"/>
</dbReference>
<protein>
    <submittedName>
        <fullName evidence="2">Type I-D CRISPR-associated protein Cas7/Csc2</fullName>
    </submittedName>
</protein>
<dbReference type="Proteomes" id="UP001451606">
    <property type="component" value="Chromosome"/>
</dbReference>
<organism evidence="2 3">
    <name type="scientific">Oxyplasma meridianum</name>
    <dbReference type="NCBI Taxonomy" id="3073602"/>
    <lineage>
        <taxon>Archaea</taxon>
        <taxon>Methanobacteriati</taxon>
        <taxon>Thermoplasmatota</taxon>
        <taxon>Thermoplasmata</taxon>
        <taxon>Thermoplasmatales</taxon>
        <taxon>Thermoplasmataceae</taxon>
        <taxon>Oxyplasma</taxon>
    </lineage>
</organism>
<dbReference type="KEGG" id="omr:OXIME_000132"/>
<accession>A0AAX4NEI0</accession>
<keyword evidence="3" id="KW-1185">Reference proteome</keyword>
<proteinExistence type="predicted"/>
<evidence type="ECO:0000313" key="3">
    <source>
        <dbReference type="Proteomes" id="UP001451606"/>
    </source>
</evidence>
<dbReference type="InterPro" id="IPR017574">
    <property type="entry name" value="CRISPR-assoc_prot_Cas7/Csc2"/>
</dbReference>
<feature type="region of interest" description="Disordered" evidence="1">
    <location>
        <begin position="329"/>
        <end position="356"/>
    </location>
</feature>